<gene>
    <name evidence="1" type="ORF">V5O48_006115</name>
</gene>
<proteinExistence type="predicted"/>
<dbReference type="Gene3D" id="3.80.10.10">
    <property type="entry name" value="Ribonuclease Inhibitor"/>
    <property type="match status" value="1"/>
</dbReference>
<name>A0ABR3FKN0_9AGAR</name>
<keyword evidence="2" id="KW-1185">Reference proteome</keyword>
<evidence type="ECO:0000313" key="1">
    <source>
        <dbReference type="EMBL" id="KAL0575865.1"/>
    </source>
</evidence>
<sequence>MHIRCDEAVRLAISRPRQEPLSLRVRGGWDERQATKDLFRFLMEHAHRWRNVDFYDAGENSISQLSTVGETPLLESIFCAGDDVQAIFESLSDIPQLRDVAYRFGSGTDALESMGVFPWTSIHCLDMAYNHKDTPASVFESLRHGTAIRSLTFEGDALVSGETPYLHHDEPLNPVVSNLTTLSIRVRNEKGFYALLHDFFSSLTLPSLTNLDIRFDETDSNKQSNDFGFCGEWPRDALHRCIRRSSYNLTTLALEGIPIQEGDLVTLLNLTPSLRAFTLCEMWASIGPHHTDTPPAKPCKTALSQTITRSFLKRLEAPTLSSDPFSVQYPLLPKLTYLKLVVQAHFDADHIFVDMVKSRCDRSNGDLFGYPTERLRTAVLHVVNKKLVEARYEPLKRLDEEGMMITVSGDGVRVV</sequence>
<dbReference type="EMBL" id="JBAHYK010000267">
    <property type="protein sequence ID" value="KAL0575865.1"/>
    <property type="molecule type" value="Genomic_DNA"/>
</dbReference>
<dbReference type="InterPro" id="IPR032675">
    <property type="entry name" value="LRR_dom_sf"/>
</dbReference>
<dbReference type="Proteomes" id="UP001465976">
    <property type="component" value="Unassembled WGS sequence"/>
</dbReference>
<evidence type="ECO:0000313" key="2">
    <source>
        <dbReference type="Proteomes" id="UP001465976"/>
    </source>
</evidence>
<comment type="caution">
    <text evidence="1">The sequence shown here is derived from an EMBL/GenBank/DDBJ whole genome shotgun (WGS) entry which is preliminary data.</text>
</comment>
<protein>
    <submittedName>
        <fullName evidence="1">Uncharacterized protein</fullName>
    </submittedName>
</protein>
<accession>A0ABR3FKN0</accession>
<organism evidence="1 2">
    <name type="scientific">Marasmius crinis-equi</name>
    <dbReference type="NCBI Taxonomy" id="585013"/>
    <lineage>
        <taxon>Eukaryota</taxon>
        <taxon>Fungi</taxon>
        <taxon>Dikarya</taxon>
        <taxon>Basidiomycota</taxon>
        <taxon>Agaricomycotina</taxon>
        <taxon>Agaricomycetes</taxon>
        <taxon>Agaricomycetidae</taxon>
        <taxon>Agaricales</taxon>
        <taxon>Marasmiineae</taxon>
        <taxon>Marasmiaceae</taxon>
        <taxon>Marasmius</taxon>
    </lineage>
</organism>
<reference evidence="1 2" key="1">
    <citation type="submission" date="2024-02" db="EMBL/GenBank/DDBJ databases">
        <title>A draft genome for the cacao thread blight pathogen Marasmius crinis-equi.</title>
        <authorList>
            <person name="Cohen S.P."/>
            <person name="Baruah I.K."/>
            <person name="Amoako-Attah I."/>
            <person name="Bukari Y."/>
            <person name="Meinhardt L.W."/>
            <person name="Bailey B.A."/>
        </authorList>
    </citation>
    <scope>NUCLEOTIDE SEQUENCE [LARGE SCALE GENOMIC DNA]</scope>
    <source>
        <strain evidence="1 2">GH-76</strain>
    </source>
</reference>